<keyword evidence="2" id="KW-0378">Hydrolase</keyword>
<dbReference type="Pfam" id="PF14541">
    <property type="entry name" value="TAXi_C"/>
    <property type="match status" value="1"/>
</dbReference>
<dbReference type="EMBL" id="JBBWWR010000010">
    <property type="protein sequence ID" value="KAK8961146.1"/>
    <property type="molecule type" value="Genomic_DNA"/>
</dbReference>
<keyword evidence="2" id="KW-0645">Protease</keyword>
<dbReference type="InterPro" id="IPR032799">
    <property type="entry name" value="TAXi_C"/>
</dbReference>
<keyword evidence="3" id="KW-1185">Reference proteome</keyword>
<dbReference type="GO" id="GO:0008233">
    <property type="term" value="F:peptidase activity"/>
    <property type="evidence" value="ECO:0007669"/>
    <property type="project" value="UniProtKB-KW"/>
</dbReference>
<reference evidence="2 3" key="1">
    <citation type="journal article" date="2022" name="Nat. Plants">
        <title>Genomes of leafy and leafless Platanthera orchids illuminate the evolution of mycoheterotrophy.</title>
        <authorList>
            <person name="Li M.H."/>
            <person name="Liu K.W."/>
            <person name="Li Z."/>
            <person name="Lu H.C."/>
            <person name="Ye Q.L."/>
            <person name="Zhang D."/>
            <person name="Wang J.Y."/>
            <person name="Li Y.F."/>
            <person name="Zhong Z.M."/>
            <person name="Liu X."/>
            <person name="Yu X."/>
            <person name="Liu D.K."/>
            <person name="Tu X.D."/>
            <person name="Liu B."/>
            <person name="Hao Y."/>
            <person name="Liao X.Y."/>
            <person name="Jiang Y.T."/>
            <person name="Sun W.H."/>
            <person name="Chen J."/>
            <person name="Chen Y.Q."/>
            <person name="Ai Y."/>
            <person name="Zhai J.W."/>
            <person name="Wu S.S."/>
            <person name="Zhou Z."/>
            <person name="Hsiao Y.Y."/>
            <person name="Wu W.L."/>
            <person name="Chen Y.Y."/>
            <person name="Lin Y.F."/>
            <person name="Hsu J.L."/>
            <person name="Li C.Y."/>
            <person name="Wang Z.W."/>
            <person name="Zhao X."/>
            <person name="Zhong W.Y."/>
            <person name="Ma X.K."/>
            <person name="Ma L."/>
            <person name="Huang J."/>
            <person name="Chen G.Z."/>
            <person name="Huang M.Z."/>
            <person name="Huang L."/>
            <person name="Peng D.H."/>
            <person name="Luo Y.B."/>
            <person name="Zou S.Q."/>
            <person name="Chen S.P."/>
            <person name="Lan S."/>
            <person name="Tsai W.C."/>
            <person name="Van de Peer Y."/>
            <person name="Liu Z.J."/>
        </authorList>
    </citation>
    <scope>NUCLEOTIDE SEQUENCE [LARGE SCALE GENOMIC DNA]</scope>
    <source>
        <strain evidence="2">Lor288</strain>
    </source>
</reference>
<dbReference type="SUPFAM" id="SSF50630">
    <property type="entry name" value="Acid proteases"/>
    <property type="match status" value="1"/>
</dbReference>
<gene>
    <name evidence="2" type="primary">ASPG1</name>
    <name evidence="2" type="ORF">KSP40_PGU001052</name>
</gene>
<dbReference type="GO" id="GO:0006508">
    <property type="term" value="P:proteolysis"/>
    <property type="evidence" value="ECO:0007669"/>
    <property type="project" value="UniProtKB-KW"/>
</dbReference>
<accession>A0ABR2MBV5</accession>
<evidence type="ECO:0000313" key="2">
    <source>
        <dbReference type="EMBL" id="KAK8961146.1"/>
    </source>
</evidence>
<dbReference type="InterPro" id="IPR021109">
    <property type="entry name" value="Peptidase_aspartic_dom_sf"/>
</dbReference>
<proteinExistence type="predicted"/>
<evidence type="ECO:0000259" key="1">
    <source>
        <dbReference type="Pfam" id="PF14541"/>
    </source>
</evidence>
<protein>
    <submittedName>
        <fullName evidence="2">Protein ASPARTIC PROTEASE IN GUARD CELL 1</fullName>
    </submittedName>
</protein>
<evidence type="ECO:0000313" key="3">
    <source>
        <dbReference type="Proteomes" id="UP001412067"/>
    </source>
</evidence>
<sequence>MPFEETAISTVVLYVVSSVKRAAAAIAFDPHTARALHQNIVESILAGNSSTLSIKLHSRDFLLLAIADTHENCKSLTLNRLRRDSARAKSIFARVSRVVHGVNKTSVEVSTVALRFDGGKELKLSATNYLILVDSSGIFCLAFAPTSSPLSIIGNVQQQHNLSAKKELPLTGGWMLTLFAAQMVLMGWVERSWADLVEP</sequence>
<dbReference type="Gene3D" id="2.40.70.10">
    <property type="entry name" value="Acid Proteases"/>
    <property type="match status" value="1"/>
</dbReference>
<feature type="domain" description="Xylanase inhibitor C-terminal" evidence="1">
    <location>
        <begin position="100"/>
        <end position="162"/>
    </location>
</feature>
<dbReference type="Proteomes" id="UP001412067">
    <property type="component" value="Unassembled WGS sequence"/>
</dbReference>
<name>A0ABR2MBV5_9ASPA</name>
<organism evidence="2 3">
    <name type="scientific">Platanthera guangdongensis</name>
    <dbReference type="NCBI Taxonomy" id="2320717"/>
    <lineage>
        <taxon>Eukaryota</taxon>
        <taxon>Viridiplantae</taxon>
        <taxon>Streptophyta</taxon>
        <taxon>Embryophyta</taxon>
        <taxon>Tracheophyta</taxon>
        <taxon>Spermatophyta</taxon>
        <taxon>Magnoliopsida</taxon>
        <taxon>Liliopsida</taxon>
        <taxon>Asparagales</taxon>
        <taxon>Orchidaceae</taxon>
        <taxon>Orchidoideae</taxon>
        <taxon>Orchideae</taxon>
        <taxon>Orchidinae</taxon>
        <taxon>Platanthera</taxon>
    </lineage>
</organism>
<comment type="caution">
    <text evidence="2">The sequence shown here is derived from an EMBL/GenBank/DDBJ whole genome shotgun (WGS) entry which is preliminary data.</text>
</comment>